<dbReference type="RefSeq" id="WP_149425695.1">
    <property type="nucleotide sequence ID" value="NZ_CP022579.1"/>
</dbReference>
<accession>A0A5C1EB83</accession>
<dbReference type="SUPFAM" id="SSF52833">
    <property type="entry name" value="Thioredoxin-like"/>
    <property type="match status" value="1"/>
</dbReference>
<keyword evidence="1" id="KW-0812">Transmembrane</keyword>
<feature type="transmembrane region" description="Helical" evidence="1">
    <location>
        <begin position="189"/>
        <end position="208"/>
    </location>
</feature>
<dbReference type="PANTHER" id="PTHR34980:SF3">
    <property type="entry name" value="BLR8105 PROTEIN"/>
    <property type="match status" value="1"/>
</dbReference>
<sequence length="431" mass="45461">MTELYRVLISGRTVSGRPLAEISDQVGAAFKLQGDQLAQMLCGRPVTVVKSATGAVAEQWLVRLRSLDLEAIKQALNPVAPVAPAVPAAPANATAESLPPVAVATVAEVVCPKCGEAQPKRTLCRQCGLDMPRYEQAQQQAAEEAQAERLATPQTRSYGPIQGPRVAADIDGASLVGIGFDGRLGRLDYLASGFIATAIWLAGVLLAVSTGQLFIAGLGIFIGLVYAVRCLALRLHDAGHTGWLSLIAAVPIIGVLMTLALFFIPGSRDDNDYGAPPHTGGSKRLLISLVVVGLMFATAFKQMTRSPENVLKFTQVLAVGADRMAPPNDEDDEDEGSTMPPVTRYAASNQVDLYVMPGCGSCDQMHGWLRANGIQPAVYNVDGDPQAAARLYEILGGGAQHIMLPVLQVNGKVLPGNPGIGLVHNHLRPAS</sequence>
<feature type="transmembrane region" description="Helical" evidence="1">
    <location>
        <begin position="284"/>
        <end position="300"/>
    </location>
</feature>
<dbReference type="InterPro" id="IPR008523">
    <property type="entry name" value="DUF805"/>
</dbReference>
<protein>
    <recommendedName>
        <fullName evidence="2">Glutaredoxin domain-containing protein</fullName>
    </recommendedName>
</protein>
<gene>
    <name evidence="3" type="ORF">OTERR_20220</name>
</gene>
<keyword evidence="4" id="KW-1185">Reference proteome</keyword>
<dbReference type="Gene3D" id="3.40.30.10">
    <property type="entry name" value="Glutaredoxin"/>
    <property type="match status" value="1"/>
</dbReference>
<dbReference type="PANTHER" id="PTHR34980">
    <property type="entry name" value="INNER MEMBRANE PROTEIN-RELATED-RELATED"/>
    <property type="match status" value="1"/>
</dbReference>
<keyword evidence="1" id="KW-1133">Transmembrane helix</keyword>
<evidence type="ECO:0000313" key="4">
    <source>
        <dbReference type="Proteomes" id="UP000323671"/>
    </source>
</evidence>
<dbReference type="PROSITE" id="PS51354">
    <property type="entry name" value="GLUTAREDOXIN_2"/>
    <property type="match status" value="1"/>
</dbReference>
<dbReference type="InterPro" id="IPR002109">
    <property type="entry name" value="Glutaredoxin"/>
</dbReference>
<evidence type="ECO:0000256" key="1">
    <source>
        <dbReference type="SAM" id="Phobius"/>
    </source>
</evidence>
<organism evidence="3 4">
    <name type="scientific">Oryzomicrobium terrae</name>
    <dbReference type="NCBI Taxonomy" id="1735038"/>
    <lineage>
        <taxon>Bacteria</taxon>
        <taxon>Pseudomonadati</taxon>
        <taxon>Pseudomonadota</taxon>
        <taxon>Betaproteobacteria</taxon>
        <taxon>Rhodocyclales</taxon>
        <taxon>Rhodocyclaceae</taxon>
        <taxon>Oryzomicrobium</taxon>
    </lineage>
</organism>
<dbReference type="Proteomes" id="UP000323671">
    <property type="component" value="Chromosome"/>
</dbReference>
<dbReference type="Pfam" id="PF05656">
    <property type="entry name" value="DUF805"/>
    <property type="match status" value="1"/>
</dbReference>
<dbReference type="GO" id="GO:0005886">
    <property type="term" value="C:plasma membrane"/>
    <property type="evidence" value="ECO:0007669"/>
    <property type="project" value="TreeGrafter"/>
</dbReference>
<dbReference type="InterPro" id="IPR036249">
    <property type="entry name" value="Thioredoxin-like_sf"/>
</dbReference>
<dbReference type="KEGG" id="otr:OTERR_20220"/>
<evidence type="ECO:0000259" key="2">
    <source>
        <dbReference type="Pfam" id="PF00462"/>
    </source>
</evidence>
<reference evidence="3 4" key="1">
    <citation type="submission" date="2017-07" db="EMBL/GenBank/DDBJ databases">
        <title>Complete genome sequence of Oryzomicrobium terrae TPP412.</title>
        <authorList>
            <person name="Chiu L.-W."/>
            <person name="Lo K.-J."/>
            <person name="Tsai Y.-M."/>
            <person name="Lin S.-S."/>
            <person name="Kuo C.-H."/>
            <person name="Liu C.-T."/>
        </authorList>
    </citation>
    <scope>NUCLEOTIDE SEQUENCE [LARGE SCALE GENOMIC DNA]</scope>
    <source>
        <strain evidence="3 4">TPP412</strain>
    </source>
</reference>
<dbReference type="AlphaFoldDB" id="A0A5C1EB83"/>
<keyword evidence="1" id="KW-0472">Membrane</keyword>
<name>A0A5C1EB83_9RHOO</name>
<proteinExistence type="predicted"/>
<feature type="transmembrane region" description="Helical" evidence="1">
    <location>
        <begin position="214"/>
        <end position="232"/>
    </location>
</feature>
<feature type="domain" description="Glutaredoxin" evidence="2">
    <location>
        <begin position="351"/>
        <end position="413"/>
    </location>
</feature>
<dbReference type="EMBL" id="CP022579">
    <property type="protein sequence ID" value="QEL65498.1"/>
    <property type="molecule type" value="Genomic_DNA"/>
</dbReference>
<feature type="transmembrane region" description="Helical" evidence="1">
    <location>
        <begin position="244"/>
        <end position="264"/>
    </location>
</feature>
<evidence type="ECO:0000313" key="3">
    <source>
        <dbReference type="EMBL" id="QEL65498.1"/>
    </source>
</evidence>
<dbReference type="Pfam" id="PF00462">
    <property type="entry name" value="Glutaredoxin"/>
    <property type="match status" value="1"/>
</dbReference>